<name>A0A1F5WGV2_9BACT</name>
<accession>A0A1F5WGV2</accession>
<dbReference type="GO" id="GO:0046872">
    <property type="term" value="F:metal ion binding"/>
    <property type="evidence" value="ECO:0007669"/>
    <property type="project" value="UniProtKB-KW"/>
</dbReference>
<feature type="binding site" evidence="2">
    <location>
        <position position="39"/>
    </location>
    <ligand>
        <name>Fe cation</name>
        <dbReference type="ChEBI" id="CHEBI:24875"/>
        <label>2</label>
    </ligand>
</feature>
<protein>
    <recommendedName>
        <fullName evidence="5">Metallophosphoesterase</fullName>
    </recommendedName>
</protein>
<dbReference type="Gene3D" id="3.60.21.10">
    <property type="match status" value="1"/>
</dbReference>
<reference evidence="3 4" key="1">
    <citation type="journal article" date="2016" name="Nat. Commun.">
        <title>Thousands of microbial genomes shed light on interconnected biogeochemical processes in an aquifer system.</title>
        <authorList>
            <person name="Anantharaman K."/>
            <person name="Brown C.T."/>
            <person name="Hug L.A."/>
            <person name="Sharon I."/>
            <person name="Castelle C.J."/>
            <person name="Probst A.J."/>
            <person name="Thomas B.C."/>
            <person name="Singh A."/>
            <person name="Wilkins M.J."/>
            <person name="Karaoz U."/>
            <person name="Brodie E.L."/>
            <person name="Williams K.H."/>
            <person name="Hubbard S.S."/>
            <person name="Banfield J.F."/>
        </authorList>
    </citation>
    <scope>NUCLEOTIDE SEQUENCE [LARGE SCALE GENOMIC DNA]</scope>
</reference>
<dbReference type="GO" id="GO:0004113">
    <property type="term" value="F:2',3'-cyclic-nucleotide 3'-phosphodiesterase activity"/>
    <property type="evidence" value="ECO:0007669"/>
    <property type="project" value="TreeGrafter"/>
</dbReference>
<dbReference type="PANTHER" id="PTHR36303:SF1">
    <property type="entry name" value="2',3'-CYCLIC-NUCLEOTIDE 2'-PHOSPHODIESTERASE"/>
    <property type="match status" value="1"/>
</dbReference>
<feature type="active site" description="Proton donor" evidence="1">
    <location>
        <position position="68"/>
    </location>
</feature>
<gene>
    <name evidence="3" type="ORF">A3J56_02550</name>
</gene>
<feature type="binding site" evidence="2">
    <location>
        <position position="67"/>
    </location>
    <ligand>
        <name>Fe cation</name>
        <dbReference type="ChEBI" id="CHEBI:24875"/>
        <label>2</label>
    </ligand>
</feature>
<dbReference type="InterPro" id="IPR029052">
    <property type="entry name" value="Metallo-depent_PP-like"/>
</dbReference>
<dbReference type="SUPFAM" id="SSF56300">
    <property type="entry name" value="Metallo-dependent phosphatases"/>
    <property type="match status" value="1"/>
</dbReference>
<feature type="binding site" evidence="2">
    <location>
        <position position="179"/>
    </location>
    <ligand>
        <name>Fe cation</name>
        <dbReference type="ChEBI" id="CHEBI:24875"/>
        <label>2</label>
    </ligand>
</feature>
<dbReference type="PANTHER" id="PTHR36303">
    <property type="entry name" value="2',3'-CYCLIC-NUCLEOTIDE 2'-PHOSPHODIESTERASE"/>
    <property type="match status" value="1"/>
</dbReference>
<evidence type="ECO:0008006" key="5">
    <source>
        <dbReference type="Google" id="ProtNLM"/>
    </source>
</evidence>
<dbReference type="InterPro" id="IPR005235">
    <property type="entry name" value="YmdB-like"/>
</dbReference>
<feature type="binding site" evidence="2">
    <location>
        <position position="181"/>
    </location>
    <ligand>
        <name>Fe cation</name>
        <dbReference type="ChEBI" id="CHEBI:24875"/>
        <label>1</label>
    </ligand>
</feature>
<evidence type="ECO:0000256" key="1">
    <source>
        <dbReference type="PIRSR" id="PIRSR004789-50"/>
    </source>
</evidence>
<sequence>MKLLIYGDVVGKLGRAGVKLTIDEWKKEHRIDVVLANIENVAHGKGIGASQIAELKSAGVEIFTGGNHSIEGKDAGAILNDETMFITRPLNMLPQTPGRGVLIFQKITLPHPLLIINLIGQVHMKQHFNSPFYAVDAALEEYASATPWKIVDWHAEATSEKEVMGWYLDGKVSAVFGTHTHIPTADARILPEGTGYISDIGMVGPHDSIIGVDVPSALVRFKQQVMRPIQVVENGPIEVNALAVELHEDGRAVDIQHLRKIIENTTL</sequence>
<dbReference type="PIRSF" id="PIRSF004789">
    <property type="entry name" value="DR1281"/>
    <property type="match status" value="1"/>
</dbReference>
<organism evidence="3 4">
    <name type="scientific">Candidatus Giovannonibacteria bacterium RIFCSPHIGHO2_02_FULL_46_20</name>
    <dbReference type="NCBI Taxonomy" id="1798338"/>
    <lineage>
        <taxon>Bacteria</taxon>
        <taxon>Candidatus Giovannoniibacteriota</taxon>
    </lineage>
</organism>
<dbReference type="STRING" id="1798338.A3J56_02550"/>
<dbReference type="AlphaFoldDB" id="A0A1F5WGV2"/>
<comment type="caution">
    <text evidence="3">The sequence shown here is derived from an EMBL/GenBank/DDBJ whole genome shotgun (WGS) entry which is preliminary data.</text>
</comment>
<evidence type="ECO:0000313" key="3">
    <source>
        <dbReference type="EMBL" id="OGF74817.1"/>
    </source>
</evidence>
<feature type="binding site" evidence="2">
    <location>
        <position position="40"/>
    </location>
    <ligand>
        <name>Fe cation</name>
        <dbReference type="ChEBI" id="CHEBI:24875"/>
        <label>1</label>
    </ligand>
</feature>
<feature type="binding site" evidence="2">
    <location>
        <position position="154"/>
    </location>
    <ligand>
        <name>Fe cation</name>
        <dbReference type="ChEBI" id="CHEBI:24875"/>
        <label>2</label>
    </ligand>
</feature>
<feature type="binding site" evidence="2">
    <location>
        <position position="39"/>
    </location>
    <ligand>
        <name>Fe cation</name>
        <dbReference type="ChEBI" id="CHEBI:24875"/>
        <label>1</label>
    </ligand>
</feature>
<dbReference type="Proteomes" id="UP000178406">
    <property type="component" value="Unassembled WGS sequence"/>
</dbReference>
<keyword evidence="2" id="KW-0479">Metal-binding</keyword>
<dbReference type="EMBL" id="MFHQ01000003">
    <property type="protein sequence ID" value="OGF74817.1"/>
    <property type="molecule type" value="Genomic_DNA"/>
</dbReference>
<evidence type="ECO:0000256" key="2">
    <source>
        <dbReference type="PIRSR" id="PIRSR004789-51"/>
    </source>
</evidence>
<proteinExistence type="predicted"/>
<evidence type="ECO:0000313" key="4">
    <source>
        <dbReference type="Proteomes" id="UP000178406"/>
    </source>
</evidence>
<dbReference type="Pfam" id="PF13277">
    <property type="entry name" value="YmdB"/>
    <property type="match status" value="1"/>
</dbReference>
<feature type="binding site" evidence="2">
    <location>
        <position position="8"/>
    </location>
    <ligand>
        <name>Fe cation</name>
        <dbReference type="ChEBI" id="CHEBI:24875"/>
        <label>1</label>
    </ligand>
</feature>